<reference evidence="3 4" key="1">
    <citation type="submission" date="2019-02" db="EMBL/GenBank/DDBJ databases">
        <title>Genome sequencing of the rare red list fungi Hericium alpestre (H. flagellum).</title>
        <authorList>
            <person name="Buettner E."/>
            <person name="Kellner H."/>
        </authorList>
    </citation>
    <scope>NUCLEOTIDE SEQUENCE [LARGE SCALE GENOMIC DNA]</scope>
    <source>
        <strain evidence="3 4">DSM 108284</strain>
    </source>
</reference>
<comment type="caution">
    <text evidence="3">The sequence shown here is derived from an EMBL/GenBank/DDBJ whole genome shotgun (WGS) entry which is preliminary data.</text>
</comment>
<feature type="region of interest" description="Disordered" evidence="1">
    <location>
        <begin position="182"/>
        <end position="201"/>
    </location>
</feature>
<organism evidence="3 4">
    <name type="scientific">Hericium alpestre</name>
    <dbReference type="NCBI Taxonomy" id="135208"/>
    <lineage>
        <taxon>Eukaryota</taxon>
        <taxon>Fungi</taxon>
        <taxon>Dikarya</taxon>
        <taxon>Basidiomycota</taxon>
        <taxon>Agaricomycotina</taxon>
        <taxon>Agaricomycetes</taxon>
        <taxon>Russulales</taxon>
        <taxon>Hericiaceae</taxon>
        <taxon>Hericium</taxon>
    </lineage>
</organism>
<dbReference type="EMBL" id="SFCI01000871">
    <property type="protein sequence ID" value="TFY77592.1"/>
    <property type="molecule type" value="Genomic_DNA"/>
</dbReference>
<sequence length="379" mass="41233">MAQLSQESSKVSIITDPTLIVDDVSIASLPTHPNDASIHTPRNVEILRKLAWYEWFYKDMIAFLLLGVLVPLPMIVVTSAARTMFVGITGVSGISYAATASFVTPLFAHHIPYPVRMYETNGLKLGVVKAASHILERTLPFVTSDPRPDAYGHGELWVSLSRYDDPLVQVLEKWERWSRAKGPGGMGRRREGGDVMPAEGNEGAQEHIGDIFKDERWDAKKMVRSFARLGVVADEDVQVGKIVTRKLRVKDGDDGVVLDANREVRVKLYVGQVFMAWMWLIPAFSLPPPPSDSVETPEPVTVKFTHAELDFPIGLGAALIDIELSMQELSSDEPAELPARASTGEGAEGSGGKSVGVVHALGAGSTLRQGVEAGQALEV</sequence>
<keyword evidence="2" id="KW-0472">Membrane</keyword>
<feature type="region of interest" description="Disordered" evidence="1">
    <location>
        <begin position="331"/>
        <end position="353"/>
    </location>
</feature>
<evidence type="ECO:0000256" key="2">
    <source>
        <dbReference type="SAM" id="Phobius"/>
    </source>
</evidence>
<gene>
    <name evidence="3" type="ORF">EWM64_g6420</name>
</gene>
<protein>
    <submittedName>
        <fullName evidence="3">Uncharacterized protein</fullName>
    </submittedName>
</protein>
<accession>A0A4Y9ZS28</accession>
<evidence type="ECO:0000313" key="3">
    <source>
        <dbReference type="EMBL" id="TFY77592.1"/>
    </source>
</evidence>
<dbReference type="OrthoDB" id="3223923at2759"/>
<keyword evidence="4" id="KW-1185">Reference proteome</keyword>
<dbReference type="Proteomes" id="UP000298061">
    <property type="component" value="Unassembled WGS sequence"/>
</dbReference>
<evidence type="ECO:0000313" key="4">
    <source>
        <dbReference type="Proteomes" id="UP000298061"/>
    </source>
</evidence>
<dbReference type="STRING" id="135208.A0A4Y9ZS28"/>
<dbReference type="AlphaFoldDB" id="A0A4Y9ZS28"/>
<keyword evidence="2" id="KW-0812">Transmembrane</keyword>
<proteinExistence type="predicted"/>
<evidence type="ECO:0000256" key="1">
    <source>
        <dbReference type="SAM" id="MobiDB-lite"/>
    </source>
</evidence>
<name>A0A4Y9ZS28_9AGAM</name>
<feature type="transmembrane region" description="Helical" evidence="2">
    <location>
        <begin position="56"/>
        <end position="78"/>
    </location>
</feature>
<feature type="transmembrane region" description="Helical" evidence="2">
    <location>
        <begin position="84"/>
        <end position="108"/>
    </location>
</feature>
<keyword evidence="2" id="KW-1133">Transmembrane helix</keyword>